<evidence type="ECO:0000313" key="4">
    <source>
        <dbReference type="Proteomes" id="UP000410492"/>
    </source>
</evidence>
<dbReference type="EMBL" id="CAACVG010007282">
    <property type="protein sequence ID" value="VEN44640.1"/>
    <property type="molecule type" value="Genomic_DNA"/>
</dbReference>
<feature type="compositionally biased region" description="Polar residues" evidence="2">
    <location>
        <begin position="188"/>
        <end position="199"/>
    </location>
</feature>
<protein>
    <submittedName>
        <fullName evidence="3">Uncharacterized protein</fullName>
    </submittedName>
</protein>
<name>A0A653CC52_CALMS</name>
<evidence type="ECO:0000313" key="3">
    <source>
        <dbReference type="EMBL" id="VEN44640.1"/>
    </source>
</evidence>
<dbReference type="PANTHER" id="PTHR33768">
    <property type="entry name" value="MIP11318P"/>
    <property type="match status" value="1"/>
</dbReference>
<dbReference type="InterPro" id="IPR029488">
    <property type="entry name" value="Hmw/CFAP97"/>
</dbReference>
<dbReference type="Proteomes" id="UP000410492">
    <property type="component" value="Unassembled WGS sequence"/>
</dbReference>
<evidence type="ECO:0000256" key="1">
    <source>
        <dbReference type="ARBA" id="ARBA00008315"/>
    </source>
</evidence>
<dbReference type="Pfam" id="PF13879">
    <property type="entry name" value="Hmw_CFAP97"/>
    <property type="match status" value="1"/>
</dbReference>
<sequence length="268" mass="31310">MISRKDSLLVRPWEQREYLYHRQKVKSALPAIDNRPPPFRAHVAVKWKKQQKETERCSRIERENFILWQKMNDLAKTSRIDNVWKTPQPNFLNRVAMYEHADEDIPDIEELLRLDLEDIDDEPLPRSRKSSCYACNSKRTIDVAKLQIPEERVPWDPAKKPVGRGRSRSVPARKPSSMPSIKDCKNYTEPTSKSRQKPISATRKIKSAMDKDLKSSHVTKPPQNIVLSRGYLNLKINFPSDSTVKYQEGNVERILMKGICFCKNKPWK</sequence>
<gene>
    <name evidence="3" type="ORF">CALMAC_LOCUS7358</name>
</gene>
<dbReference type="AlphaFoldDB" id="A0A653CC52"/>
<accession>A0A653CC52</accession>
<organism evidence="3 4">
    <name type="scientific">Callosobruchus maculatus</name>
    <name type="common">Southern cowpea weevil</name>
    <name type="synonym">Pulse bruchid</name>
    <dbReference type="NCBI Taxonomy" id="64391"/>
    <lineage>
        <taxon>Eukaryota</taxon>
        <taxon>Metazoa</taxon>
        <taxon>Ecdysozoa</taxon>
        <taxon>Arthropoda</taxon>
        <taxon>Hexapoda</taxon>
        <taxon>Insecta</taxon>
        <taxon>Pterygota</taxon>
        <taxon>Neoptera</taxon>
        <taxon>Endopterygota</taxon>
        <taxon>Coleoptera</taxon>
        <taxon>Polyphaga</taxon>
        <taxon>Cucujiformia</taxon>
        <taxon>Chrysomeloidea</taxon>
        <taxon>Chrysomelidae</taxon>
        <taxon>Bruchinae</taxon>
        <taxon>Bruchini</taxon>
        <taxon>Callosobruchus</taxon>
    </lineage>
</organism>
<dbReference type="InterPro" id="IPR038792">
    <property type="entry name" value="CFAP97D1/2"/>
</dbReference>
<dbReference type="OrthoDB" id="2163395at2759"/>
<dbReference type="PANTHER" id="PTHR33768:SF3">
    <property type="entry name" value="MIP11318P"/>
    <property type="match status" value="1"/>
</dbReference>
<keyword evidence="4" id="KW-1185">Reference proteome</keyword>
<reference evidence="3 4" key="1">
    <citation type="submission" date="2019-01" db="EMBL/GenBank/DDBJ databases">
        <authorList>
            <person name="Sayadi A."/>
        </authorList>
    </citation>
    <scope>NUCLEOTIDE SEQUENCE [LARGE SCALE GENOMIC DNA]</scope>
</reference>
<feature type="region of interest" description="Disordered" evidence="2">
    <location>
        <begin position="152"/>
        <end position="202"/>
    </location>
</feature>
<proteinExistence type="inferred from homology"/>
<evidence type="ECO:0000256" key="2">
    <source>
        <dbReference type="SAM" id="MobiDB-lite"/>
    </source>
</evidence>
<comment type="similarity">
    <text evidence="1">Belongs to the CFAP97 family.</text>
</comment>